<accession>A0A813QGA1</accession>
<keyword evidence="9" id="KW-0443">Lipid metabolism</keyword>
<feature type="transmembrane region" description="Helical" evidence="9">
    <location>
        <begin position="7"/>
        <end position="27"/>
    </location>
</feature>
<dbReference type="Proteomes" id="UP000663828">
    <property type="component" value="Unassembled WGS sequence"/>
</dbReference>
<sequence length="277" mass="31613">MMIFVRICFVLIFITLFAAVLVLDSYLTGKSPWHHFESSTKQRIDGIPFCEYDRSTSLLRERSNSLSDFAFLAVGFYMLVQAIEGQQKARAKNTILSLINGLANCAHAIGSWLNHACRCQLGHRLDLTGMWLIIVFISFYSLIRHANIKTFLFTLIFLANGFILWIISDIYYPQSYDNEEKLLTTILIVIFVLSEGFHLRSKSITAKQLKWFGLGALSLIIGVVSGQLDASKIVCWPHSWFQLHAVWHICAACSVLAIYEYFRADTSFINKKIEHLT</sequence>
<feature type="transmembrane region" description="Helical" evidence="9">
    <location>
        <begin position="95"/>
        <end position="113"/>
    </location>
</feature>
<organism evidence="10 12">
    <name type="scientific">Adineta ricciae</name>
    <name type="common">Rotifer</name>
    <dbReference type="NCBI Taxonomy" id="249248"/>
    <lineage>
        <taxon>Eukaryota</taxon>
        <taxon>Metazoa</taxon>
        <taxon>Spiralia</taxon>
        <taxon>Gnathifera</taxon>
        <taxon>Rotifera</taxon>
        <taxon>Eurotatoria</taxon>
        <taxon>Bdelloidea</taxon>
        <taxon>Adinetida</taxon>
        <taxon>Adinetidae</taxon>
        <taxon>Adineta</taxon>
    </lineage>
</organism>
<evidence type="ECO:0000256" key="9">
    <source>
        <dbReference type="RuleBase" id="RU364079"/>
    </source>
</evidence>
<dbReference type="AlphaFoldDB" id="A0A813QGA1"/>
<dbReference type="GO" id="GO:0006672">
    <property type="term" value="P:ceramide metabolic process"/>
    <property type="evidence" value="ECO:0007669"/>
    <property type="project" value="InterPro"/>
</dbReference>
<dbReference type="EMBL" id="CAJNOJ010000140">
    <property type="protein sequence ID" value="CAF1186809.1"/>
    <property type="molecule type" value="Genomic_DNA"/>
</dbReference>
<dbReference type="EC" id="3.5.1.-" evidence="9"/>
<evidence type="ECO:0000256" key="8">
    <source>
        <dbReference type="PIRSR" id="PIRSR608901-2"/>
    </source>
</evidence>
<comment type="caution">
    <text evidence="10">The sequence shown here is derived from an EMBL/GenBank/DDBJ whole genome shotgun (WGS) entry which is preliminary data.</text>
</comment>
<dbReference type="GO" id="GO:0046872">
    <property type="term" value="F:metal ion binding"/>
    <property type="evidence" value="ECO:0007669"/>
    <property type="project" value="UniProtKB-KW"/>
</dbReference>
<dbReference type="GO" id="GO:0016811">
    <property type="term" value="F:hydrolase activity, acting on carbon-nitrogen (but not peptide) bonds, in linear amides"/>
    <property type="evidence" value="ECO:0007669"/>
    <property type="project" value="InterPro"/>
</dbReference>
<keyword evidence="6 9" id="KW-0472">Membrane</keyword>
<comment type="subcellular location">
    <subcellularLocation>
        <location evidence="1">Membrane</location>
        <topology evidence="1">Multi-pass membrane protein</topology>
    </subcellularLocation>
</comment>
<dbReference type="Proteomes" id="UP000663852">
    <property type="component" value="Unassembled WGS sequence"/>
</dbReference>
<reference evidence="10" key="1">
    <citation type="submission" date="2021-02" db="EMBL/GenBank/DDBJ databases">
        <authorList>
            <person name="Nowell W R."/>
        </authorList>
    </citation>
    <scope>NUCLEOTIDE SEQUENCE</scope>
</reference>
<feature type="binding site" evidence="7">
    <location>
        <position position="51"/>
    </location>
    <ligand>
        <name>Ca(2+)</name>
        <dbReference type="ChEBI" id="CHEBI:29108"/>
    </ligand>
</feature>
<keyword evidence="7" id="KW-0106">Calcium</keyword>
<keyword evidence="7" id="KW-0479">Metal-binding</keyword>
<protein>
    <recommendedName>
        <fullName evidence="9">Alkaline ceramidase</fullName>
        <ecNumber evidence="9">3.5.1.-</ecNumber>
    </recommendedName>
</protein>
<evidence type="ECO:0000256" key="4">
    <source>
        <dbReference type="ARBA" id="ARBA00022801"/>
    </source>
</evidence>
<feature type="binding site" evidence="8">
    <location>
        <position position="244"/>
    </location>
    <ligand>
        <name>Zn(2+)</name>
        <dbReference type="ChEBI" id="CHEBI:29105"/>
        <note>catalytic</note>
    </ligand>
</feature>
<feature type="binding site" evidence="8">
    <location>
        <position position="115"/>
    </location>
    <ligand>
        <name>Zn(2+)</name>
        <dbReference type="ChEBI" id="CHEBI:29105"/>
        <note>catalytic</note>
    </ligand>
</feature>
<evidence type="ECO:0000313" key="11">
    <source>
        <dbReference type="EMBL" id="CAF1186809.1"/>
    </source>
</evidence>
<feature type="transmembrane region" description="Helical" evidence="9">
    <location>
        <begin position="182"/>
        <end position="199"/>
    </location>
</feature>
<feature type="transmembrane region" description="Helical" evidence="9">
    <location>
        <begin position="240"/>
        <end position="262"/>
    </location>
</feature>
<keyword evidence="3 9" id="KW-0812">Transmembrane</keyword>
<evidence type="ECO:0000256" key="6">
    <source>
        <dbReference type="ARBA" id="ARBA00023136"/>
    </source>
</evidence>
<dbReference type="OrthoDB" id="10035179at2759"/>
<dbReference type="Pfam" id="PF05875">
    <property type="entry name" value="Ceramidase"/>
    <property type="match status" value="1"/>
</dbReference>
<feature type="binding site" evidence="7">
    <location>
        <position position="61"/>
    </location>
    <ligand>
        <name>Ca(2+)</name>
        <dbReference type="ChEBI" id="CHEBI:29108"/>
    </ligand>
</feature>
<proteinExistence type="inferred from homology"/>
<keyword evidence="8" id="KW-0862">Zinc</keyword>
<feature type="transmembrane region" description="Helical" evidence="9">
    <location>
        <begin position="65"/>
        <end position="83"/>
    </location>
</feature>
<dbReference type="EMBL" id="CAJNOR010000038">
    <property type="protein sequence ID" value="CAF0767521.1"/>
    <property type="molecule type" value="Genomic_DNA"/>
</dbReference>
<evidence type="ECO:0000256" key="3">
    <source>
        <dbReference type="ARBA" id="ARBA00022692"/>
    </source>
</evidence>
<evidence type="ECO:0000313" key="12">
    <source>
        <dbReference type="Proteomes" id="UP000663828"/>
    </source>
</evidence>
<feature type="transmembrane region" description="Helical" evidence="9">
    <location>
        <begin position="211"/>
        <end position="228"/>
    </location>
</feature>
<dbReference type="GO" id="GO:0016020">
    <property type="term" value="C:membrane"/>
    <property type="evidence" value="ECO:0007669"/>
    <property type="project" value="UniProtKB-SubCell"/>
</dbReference>
<dbReference type="InterPro" id="IPR008901">
    <property type="entry name" value="ACER"/>
</dbReference>
<keyword evidence="4 9" id="KW-0378">Hydrolase</keyword>
<comment type="function">
    <text evidence="9">Hydrolyzes the sphingolipid ceramide into sphingosine and free fatty acid.</text>
</comment>
<gene>
    <name evidence="11" type="ORF">EDS130_LOCUS24571</name>
    <name evidence="10" type="ORF">XAT740_LOCUS1271</name>
</gene>
<comment type="similarity">
    <text evidence="2 9">Belongs to the alkaline ceramidase family.</text>
</comment>
<evidence type="ECO:0000313" key="10">
    <source>
        <dbReference type="EMBL" id="CAF0767521.1"/>
    </source>
</evidence>
<comment type="cofactor">
    <cofactor evidence="8">
        <name>Zn(2+)</name>
        <dbReference type="ChEBI" id="CHEBI:29105"/>
    </cofactor>
</comment>
<keyword evidence="12" id="KW-1185">Reference proteome</keyword>
<evidence type="ECO:0000256" key="7">
    <source>
        <dbReference type="PIRSR" id="PIRSR608901-1"/>
    </source>
</evidence>
<evidence type="ECO:0000256" key="1">
    <source>
        <dbReference type="ARBA" id="ARBA00004141"/>
    </source>
</evidence>
<evidence type="ECO:0000256" key="2">
    <source>
        <dbReference type="ARBA" id="ARBA00009780"/>
    </source>
</evidence>
<feature type="binding site" evidence="8">
    <location>
        <position position="248"/>
    </location>
    <ligand>
        <name>Zn(2+)</name>
        <dbReference type="ChEBI" id="CHEBI:29105"/>
        <note>catalytic</note>
    </ligand>
</feature>
<evidence type="ECO:0000256" key="5">
    <source>
        <dbReference type="ARBA" id="ARBA00022989"/>
    </source>
</evidence>
<feature type="transmembrane region" description="Helical" evidence="9">
    <location>
        <begin position="150"/>
        <end position="167"/>
    </location>
</feature>
<keyword evidence="5 9" id="KW-1133">Transmembrane helix</keyword>
<comment type="caution">
    <text evidence="9">Lacks conserved residue(s) required for the propagation of feature annotation.</text>
</comment>
<feature type="transmembrane region" description="Helical" evidence="9">
    <location>
        <begin position="125"/>
        <end position="143"/>
    </location>
</feature>
<name>A0A813QGA1_ADIRI</name>